<name>K9GLC1_9PROT</name>
<feature type="domain" description="HTH marR-type" evidence="1">
    <location>
        <begin position="1"/>
        <end position="66"/>
    </location>
</feature>
<evidence type="ECO:0000259" key="1">
    <source>
        <dbReference type="PROSITE" id="PS50995"/>
    </source>
</evidence>
<gene>
    <name evidence="2" type="ORF">C882_3644</name>
</gene>
<dbReference type="InterPro" id="IPR036388">
    <property type="entry name" value="WH-like_DNA-bd_sf"/>
</dbReference>
<dbReference type="PRINTS" id="PR00598">
    <property type="entry name" value="HTHMARR"/>
</dbReference>
<dbReference type="STRING" id="1238182.C882_3644"/>
<dbReference type="AlphaFoldDB" id="K9GLC1"/>
<dbReference type="SUPFAM" id="SSF46785">
    <property type="entry name" value="Winged helix' DNA-binding domain"/>
    <property type="match status" value="1"/>
</dbReference>
<organism evidence="2 3">
    <name type="scientific">Caenispirillum salinarum AK4</name>
    <dbReference type="NCBI Taxonomy" id="1238182"/>
    <lineage>
        <taxon>Bacteria</taxon>
        <taxon>Pseudomonadati</taxon>
        <taxon>Pseudomonadota</taxon>
        <taxon>Alphaproteobacteria</taxon>
        <taxon>Rhodospirillales</taxon>
        <taxon>Novispirillaceae</taxon>
        <taxon>Caenispirillum</taxon>
    </lineage>
</organism>
<dbReference type="InterPro" id="IPR000835">
    <property type="entry name" value="HTH_MarR-typ"/>
</dbReference>
<accession>K9GLC1</accession>
<keyword evidence="3" id="KW-1185">Reference proteome</keyword>
<protein>
    <submittedName>
        <fullName evidence="2">Putative transcriptional regulatory protein, MarR family</fullName>
    </submittedName>
</protein>
<evidence type="ECO:0000313" key="2">
    <source>
        <dbReference type="EMBL" id="EKV25852.1"/>
    </source>
</evidence>
<proteinExistence type="predicted"/>
<dbReference type="EMBL" id="ANHY01000058">
    <property type="protein sequence ID" value="EKV25852.1"/>
    <property type="molecule type" value="Genomic_DNA"/>
</dbReference>
<dbReference type="PROSITE" id="PS50995">
    <property type="entry name" value="HTH_MARR_2"/>
    <property type="match status" value="1"/>
</dbReference>
<dbReference type="eggNOG" id="COG1846">
    <property type="taxonomic scope" value="Bacteria"/>
</dbReference>
<evidence type="ECO:0000313" key="3">
    <source>
        <dbReference type="Proteomes" id="UP000009881"/>
    </source>
</evidence>
<dbReference type="Gene3D" id="1.10.10.10">
    <property type="entry name" value="Winged helix-like DNA-binding domain superfamily/Winged helix DNA-binding domain"/>
    <property type="match status" value="1"/>
</dbReference>
<dbReference type="InterPro" id="IPR036390">
    <property type="entry name" value="WH_DNA-bd_sf"/>
</dbReference>
<dbReference type="Proteomes" id="UP000009881">
    <property type="component" value="Unassembled WGS sequence"/>
</dbReference>
<dbReference type="GO" id="GO:0003700">
    <property type="term" value="F:DNA-binding transcription factor activity"/>
    <property type="evidence" value="ECO:0007669"/>
    <property type="project" value="InterPro"/>
</dbReference>
<sequence length="85" mass="9116">MTQAGLVSRTTDKADRRRQVLGLTAKGRKVYREIVPAALAYEAELLGTLSAAERTALDHLISKLSRAARDLGPARAADEPDDGQA</sequence>
<reference evidence="2 3" key="1">
    <citation type="journal article" date="2013" name="Genome Announc.">
        <title>Draft Genome Sequence of an Alphaproteobacterium, Caenispirillum salinarum AK4(T), Isolated from a Solar Saltern.</title>
        <authorList>
            <person name="Khatri I."/>
            <person name="Singh A."/>
            <person name="Korpole S."/>
            <person name="Pinnaka A.K."/>
            <person name="Subramanian S."/>
        </authorList>
    </citation>
    <scope>NUCLEOTIDE SEQUENCE [LARGE SCALE GENOMIC DNA]</scope>
    <source>
        <strain evidence="2 3">AK4</strain>
    </source>
</reference>
<comment type="caution">
    <text evidence="2">The sequence shown here is derived from an EMBL/GenBank/DDBJ whole genome shotgun (WGS) entry which is preliminary data.</text>
</comment>